<dbReference type="Gene3D" id="1.10.8.60">
    <property type="match status" value="1"/>
</dbReference>
<dbReference type="Gene3D" id="1.10.10.60">
    <property type="entry name" value="Homeodomain-like"/>
    <property type="match status" value="1"/>
</dbReference>
<dbReference type="InterPro" id="IPR058031">
    <property type="entry name" value="AAA_lid_NorR"/>
</dbReference>
<keyword evidence="1" id="KW-0547">Nucleotide-binding</keyword>
<evidence type="ECO:0000259" key="5">
    <source>
        <dbReference type="PROSITE" id="PS50045"/>
    </source>
</evidence>
<dbReference type="FunFam" id="3.40.50.300:FF:000006">
    <property type="entry name" value="DNA-binding transcriptional regulator NtrC"/>
    <property type="match status" value="1"/>
</dbReference>
<dbReference type="InterPro" id="IPR029016">
    <property type="entry name" value="GAF-like_dom_sf"/>
</dbReference>
<dbReference type="InterPro" id="IPR003593">
    <property type="entry name" value="AAA+_ATPase"/>
</dbReference>
<dbReference type="Pfam" id="PF00158">
    <property type="entry name" value="Sigma54_activat"/>
    <property type="match status" value="1"/>
</dbReference>
<keyword evidence="2" id="KW-0067">ATP-binding</keyword>
<name>A0A1M7UZ22_9FIRM</name>
<dbReference type="SUPFAM" id="SSF46689">
    <property type="entry name" value="Homeodomain-like"/>
    <property type="match status" value="1"/>
</dbReference>
<dbReference type="CDD" id="cd00009">
    <property type="entry name" value="AAA"/>
    <property type="match status" value="1"/>
</dbReference>
<feature type="domain" description="Sigma-54 factor interaction" evidence="5">
    <location>
        <begin position="355"/>
        <end position="585"/>
    </location>
</feature>
<dbReference type="InterPro" id="IPR002078">
    <property type="entry name" value="Sigma_54_int"/>
</dbReference>
<dbReference type="InterPro" id="IPR027417">
    <property type="entry name" value="P-loop_NTPase"/>
</dbReference>
<evidence type="ECO:0000256" key="3">
    <source>
        <dbReference type="ARBA" id="ARBA00023015"/>
    </source>
</evidence>
<dbReference type="PRINTS" id="PR01590">
    <property type="entry name" value="HTHFIS"/>
</dbReference>
<dbReference type="SMART" id="SM00382">
    <property type="entry name" value="AAA"/>
    <property type="match status" value="1"/>
</dbReference>
<proteinExistence type="predicted"/>
<dbReference type="STRING" id="1121395.SAMN02745215_05255"/>
<evidence type="ECO:0000256" key="4">
    <source>
        <dbReference type="ARBA" id="ARBA00023163"/>
    </source>
</evidence>
<dbReference type="PANTHER" id="PTHR32071:SF57">
    <property type="entry name" value="C4-DICARBOXYLATE TRANSPORT TRANSCRIPTIONAL REGULATORY PROTEIN DCTD"/>
    <property type="match status" value="1"/>
</dbReference>
<dbReference type="PROSITE" id="PS00675">
    <property type="entry name" value="SIGMA54_INTERACT_1"/>
    <property type="match status" value="1"/>
</dbReference>
<keyword evidence="6" id="KW-0238">DNA-binding</keyword>
<dbReference type="Gene3D" id="3.30.450.40">
    <property type="match status" value="1"/>
</dbReference>
<evidence type="ECO:0000313" key="6">
    <source>
        <dbReference type="EMBL" id="SHN88291.1"/>
    </source>
</evidence>
<evidence type="ECO:0000256" key="2">
    <source>
        <dbReference type="ARBA" id="ARBA00022840"/>
    </source>
</evidence>
<dbReference type="Gene3D" id="3.40.50.300">
    <property type="entry name" value="P-loop containing nucleotide triphosphate hydrolases"/>
    <property type="match status" value="1"/>
</dbReference>
<dbReference type="InterPro" id="IPR035965">
    <property type="entry name" value="PAS-like_dom_sf"/>
</dbReference>
<dbReference type="Pfam" id="PF25601">
    <property type="entry name" value="AAA_lid_14"/>
    <property type="match status" value="1"/>
</dbReference>
<dbReference type="GO" id="GO:0043565">
    <property type="term" value="F:sequence-specific DNA binding"/>
    <property type="evidence" value="ECO:0007669"/>
    <property type="project" value="InterPro"/>
</dbReference>
<evidence type="ECO:0000313" key="7">
    <source>
        <dbReference type="Proteomes" id="UP000184010"/>
    </source>
</evidence>
<evidence type="ECO:0000256" key="1">
    <source>
        <dbReference type="ARBA" id="ARBA00022741"/>
    </source>
</evidence>
<dbReference type="Gene3D" id="3.30.450.20">
    <property type="entry name" value="PAS domain"/>
    <property type="match status" value="1"/>
</dbReference>
<accession>A0A1M7UZ22</accession>
<sequence length="648" mass="72871">MLYEAYDPTQYDHESLTHLRALFLSGESINESRLRTEILASWINSRMAGINPGSKLLPAPLPKEVVGRIVHSEAWIYSKKINFDYIEKYYEVFDKKKSVVLGLDLDLTVGVLGGNKSLIEKLASMNLTLGSNFNENVIGTNAAALAKKTKQGIWVIGAEHFIEALKDYACYAVPLTSGINHNITSFTMYIAPIQSFDPIIQNLVDFFVYTFNSALLINQQQTELSLTDRMVEYGLEYKDRGIILIDHRGIILKVNAWILKSCGIKSASVVGKHLTEIFPDLKEAINFLKAGKDVQFYELCTMRKLKKRNYFMDCQIVKTDNEKIGMIITISEGSHIHDLINRVAKNSAYFTFEHLLGVSKNFMEVKALAEDAAESNSNVLITGESGTGKELFAQAIHNAGRRSSKPFISINCAAIPKELIGSELFGYVTGAFTGARKEGSPGKFELADHGTIFLDEIGEMPLDMQSVLLRVLEERKVTRIGGSSPIAVDVRVIAATNQNLWQLVASGKFRHDLYFRINVLRLELPPLRDRKEDIPLLAGHFLEKFNESLGKNVEEITPEVINLFLNYNWPGNTRELRNIIERGVNLSKTTKLTLKDIPKEINVTQEQTISLNDFEKQIIHDLLTKYKGNKSRVAKELGISRATLYKKL</sequence>
<dbReference type="AlphaFoldDB" id="A0A1M7UZ22"/>
<dbReference type="Proteomes" id="UP000184010">
    <property type="component" value="Unassembled WGS sequence"/>
</dbReference>
<dbReference type="RefSeq" id="WP_072775298.1">
    <property type="nucleotide sequence ID" value="NZ_FRDN01000024.1"/>
</dbReference>
<dbReference type="GO" id="GO:0005524">
    <property type="term" value="F:ATP binding"/>
    <property type="evidence" value="ECO:0007669"/>
    <property type="project" value="UniProtKB-KW"/>
</dbReference>
<dbReference type="InterPro" id="IPR002197">
    <property type="entry name" value="HTH_Fis"/>
</dbReference>
<protein>
    <submittedName>
        <fullName evidence="6">Transcriptional regulator containing PAS, AAA-type ATPase, and DNA-binding Fis domains</fullName>
    </submittedName>
</protein>
<reference evidence="7" key="1">
    <citation type="submission" date="2016-12" db="EMBL/GenBank/DDBJ databases">
        <authorList>
            <person name="Varghese N."/>
            <person name="Submissions S."/>
        </authorList>
    </citation>
    <scope>NUCLEOTIDE SEQUENCE [LARGE SCALE GENOMIC DNA]</scope>
    <source>
        <strain evidence="7">DSM 11544</strain>
    </source>
</reference>
<dbReference type="EMBL" id="FRDN01000024">
    <property type="protein sequence ID" value="SHN88291.1"/>
    <property type="molecule type" value="Genomic_DNA"/>
</dbReference>
<dbReference type="InterPro" id="IPR009057">
    <property type="entry name" value="Homeodomain-like_sf"/>
</dbReference>
<dbReference type="InterPro" id="IPR025662">
    <property type="entry name" value="Sigma_54_int_dom_ATP-bd_1"/>
</dbReference>
<dbReference type="Pfam" id="PF02954">
    <property type="entry name" value="HTH_8"/>
    <property type="match status" value="1"/>
</dbReference>
<keyword evidence="3" id="KW-0805">Transcription regulation</keyword>
<organism evidence="6 7">
    <name type="scientific">Desulfitobacterium chlororespirans DSM 11544</name>
    <dbReference type="NCBI Taxonomy" id="1121395"/>
    <lineage>
        <taxon>Bacteria</taxon>
        <taxon>Bacillati</taxon>
        <taxon>Bacillota</taxon>
        <taxon>Clostridia</taxon>
        <taxon>Eubacteriales</taxon>
        <taxon>Desulfitobacteriaceae</taxon>
        <taxon>Desulfitobacterium</taxon>
    </lineage>
</organism>
<dbReference type="PROSITE" id="PS50045">
    <property type="entry name" value="SIGMA54_INTERACT_4"/>
    <property type="match status" value="1"/>
</dbReference>
<dbReference type="SUPFAM" id="SSF55785">
    <property type="entry name" value="PYP-like sensor domain (PAS domain)"/>
    <property type="match status" value="1"/>
</dbReference>
<keyword evidence="7" id="KW-1185">Reference proteome</keyword>
<keyword evidence="4" id="KW-0804">Transcription</keyword>
<dbReference type="SUPFAM" id="SSF52540">
    <property type="entry name" value="P-loop containing nucleoside triphosphate hydrolases"/>
    <property type="match status" value="1"/>
</dbReference>
<dbReference type="PANTHER" id="PTHR32071">
    <property type="entry name" value="TRANSCRIPTIONAL REGULATORY PROTEIN"/>
    <property type="match status" value="1"/>
</dbReference>
<dbReference type="GO" id="GO:0006355">
    <property type="term" value="P:regulation of DNA-templated transcription"/>
    <property type="evidence" value="ECO:0007669"/>
    <property type="project" value="InterPro"/>
</dbReference>
<gene>
    <name evidence="6" type="ORF">SAMN02745215_05255</name>
</gene>